<keyword evidence="3" id="KW-1185">Reference proteome</keyword>
<feature type="compositionally biased region" description="Basic and acidic residues" evidence="1">
    <location>
        <begin position="373"/>
        <end position="383"/>
    </location>
</feature>
<protein>
    <submittedName>
        <fullName evidence="2">Uncharacterized protein</fullName>
    </submittedName>
</protein>
<accession>A0A9N8DRD1</accession>
<evidence type="ECO:0000256" key="1">
    <source>
        <dbReference type="SAM" id="MobiDB-lite"/>
    </source>
</evidence>
<feature type="compositionally biased region" description="Basic residues" evidence="1">
    <location>
        <begin position="384"/>
        <end position="400"/>
    </location>
</feature>
<organism evidence="2 3">
    <name type="scientific">Seminavis robusta</name>
    <dbReference type="NCBI Taxonomy" id="568900"/>
    <lineage>
        <taxon>Eukaryota</taxon>
        <taxon>Sar</taxon>
        <taxon>Stramenopiles</taxon>
        <taxon>Ochrophyta</taxon>
        <taxon>Bacillariophyta</taxon>
        <taxon>Bacillariophyceae</taxon>
        <taxon>Bacillariophycidae</taxon>
        <taxon>Naviculales</taxon>
        <taxon>Naviculaceae</taxon>
        <taxon>Seminavis</taxon>
    </lineage>
</organism>
<evidence type="ECO:0000313" key="3">
    <source>
        <dbReference type="Proteomes" id="UP001153069"/>
    </source>
</evidence>
<evidence type="ECO:0000313" key="2">
    <source>
        <dbReference type="EMBL" id="CAB9506925.1"/>
    </source>
</evidence>
<feature type="region of interest" description="Disordered" evidence="1">
    <location>
        <begin position="355"/>
        <end position="400"/>
    </location>
</feature>
<name>A0A9N8DRD1_9STRA</name>
<dbReference type="EMBL" id="CAICTM010000284">
    <property type="protein sequence ID" value="CAB9506925.1"/>
    <property type="molecule type" value="Genomic_DNA"/>
</dbReference>
<reference evidence="2" key="1">
    <citation type="submission" date="2020-06" db="EMBL/GenBank/DDBJ databases">
        <authorList>
            <consortium name="Plant Systems Biology data submission"/>
        </authorList>
    </citation>
    <scope>NUCLEOTIDE SEQUENCE</scope>
    <source>
        <strain evidence="2">D6</strain>
    </source>
</reference>
<dbReference type="Proteomes" id="UP001153069">
    <property type="component" value="Unassembled WGS sequence"/>
</dbReference>
<gene>
    <name evidence="2" type="ORF">SEMRO_285_G108060.1</name>
</gene>
<sequence length="400" mass="43932">MIRGAKHSTSATSSHSSRTGASQCVAECIVHRNKSAVGRPKLSRDEECPSWTPSVVRRQGFGGQGGDVQSADRININLVGETTDGVNAISWKYGIDISVGKVERRRTNEITDPDLSFELAACEPRVGQKIGMVVFRNCAFDFSNDDMWTENDWDKNKFTEHDIRRVFGPDNAASFYTGEIIRISDDRRVIEHDINTYKGCSGAIIFLLDKKQPTGLVNSQDHGKAIAIHAGCAVSEKKVLNAAGKHVGPTDTQKSNIGFTLRRLLANTVAPGGSAMPDDTEEDKKPPAAALGKAKKGKLRGTVEAPCRTIPRTVKSPPHQGKARKEKRSATVLPGSNAIAQINLVMIGAKQDGLRTGARNQTKGNFQIQAVKQRRDSRKERRATNARRWGRRRRQRKAKT</sequence>
<comment type="caution">
    <text evidence="2">The sequence shown here is derived from an EMBL/GenBank/DDBJ whole genome shotgun (WGS) entry which is preliminary data.</text>
</comment>
<feature type="region of interest" description="Disordered" evidence="1">
    <location>
        <begin position="270"/>
        <end position="332"/>
    </location>
</feature>
<proteinExistence type="predicted"/>
<feature type="compositionally biased region" description="Polar residues" evidence="1">
    <location>
        <begin position="358"/>
        <end position="370"/>
    </location>
</feature>
<dbReference type="AlphaFoldDB" id="A0A9N8DRD1"/>